<evidence type="ECO:0000256" key="2">
    <source>
        <dbReference type="SAM" id="Phobius"/>
    </source>
</evidence>
<comment type="caution">
    <text evidence="3">The sequence shown here is derived from an EMBL/GenBank/DDBJ whole genome shotgun (WGS) entry which is preliminary data.</text>
</comment>
<keyword evidence="2" id="KW-0472">Membrane</keyword>
<organism evidence="3 4">
    <name type="scientific">Christiangramia oceanisediminis</name>
    <dbReference type="NCBI Taxonomy" id="2920386"/>
    <lineage>
        <taxon>Bacteria</taxon>
        <taxon>Pseudomonadati</taxon>
        <taxon>Bacteroidota</taxon>
        <taxon>Flavobacteriia</taxon>
        <taxon>Flavobacteriales</taxon>
        <taxon>Flavobacteriaceae</taxon>
        <taxon>Christiangramia</taxon>
    </lineage>
</organism>
<keyword evidence="2" id="KW-0812">Transmembrane</keyword>
<keyword evidence="4" id="KW-1185">Reference proteome</keyword>
<evidence type="ECO:0000313" key="3">
    <source>
        <dbReference type="EMBL" id="MCP9198592.1"/>
    </source>
</evidence>
<feature type="transmembrane region" description="Helical" evidence="2">
    <location>
        <begin position="21"/>
        <end position="42"/>
    </location>
</feature>
<keyword evidence="2" id="KW-1133">Transmembrane helix</keyword>
<dbReference type="InterPro" id="IPR045749">
    <property type="entry name" value="DUF6090"/>
</dbReference>
<keyword evidence="1" id="KW-0175">Coiled coil</keyword>
<evidence type="ECO:0000256" key="1">
    <source>
        <dbReference type="SAM" id="Coils"/>
    </source>
</evidence>
<gene>
    <name evidence="3" type="ORF">MKO06_01650</name>
</gene>
<dbReference type="Proteomes" id="UP001155280">
    <property type="component" value="Unassembled WGS sequence"/>
</dbReference>
<proteinExistence type="predicted"/>
<protein>
    <submittedName>
        <fullName evidence="3">DUF6090 family protein</fullName>
    </submittedName>
</protein>
<feature type="coiled-coil region" evidence="1">
    <location>
        <begin position="73"/>
        <end position="100"/>
    </location>
</feature>
<dbReference type="AlphaFoldDB" id="A0A9X2I7F8"/>
<dbReference type="RefSeq" id="WP_241550599.1">
    <property type="nucleotide sequence ID" value="NZ_JANCNS010000001.1"/>
</dbReference>
<dbReference type="EMBL" id="JANCNS010000001">
    <property type="protein sequence ID" value="MCP9198592.1"/>
    <property type="molecule type" value="Genomic_DNA"/>
</dbReference>
<sequence length="238" mass="28506">MIKLFRNIRRRLLRENRFTRYLLYAIGEIILVVIGILIALQINEWNNYKHNRKQERFYLEKLEKNIQEDTIFLKFRIRQIDRTEKEFKRLSEEIHDEHSKEFTQDSIARYLSTIFRFSPQKSVIENLIATGKLDLIKNQKLVDSLYVYYNYLNNFTSQWNNSNDVYTRETIGPTLLKMKGGIYHLEKAALTQEDKIFIQNAIDIKTNINSGILQSYQRTLTRAENIIKMIKKELNSDD</sequence>
<name>A0A9X2I7F8_9FLAO</name>
<accession>A0A9X2I7F8</accession>
<evidence type="ECO:0000313" key="4">
    <source>
        <dbReference type="Proteomes" id="UP001155280"/>
    </source>
</evidence>
<reference evidence="3" key="1">
    <citation type="submission" date="2022-07" db="EMBL/GenBank/DDBJ databases">
        <title>Gramela sediminis sp. nov., isolated from deep-sea sediment of the Indian Ocean.</title>
        <authorList>
            <person name="Shi H."/>
        </authorList>
    </citation>
    <scope>NUCLEOTIDE SEQUENCE</scope>
    <source>
        <strain evidence="3">GC03-9</strain>
    </source>
</reference>
<dbReference type="Pfam" id="PF19578">
    <property type="entry name" value="DUF6090"/>
    <property type="match status" value="1"/>
</dbReference>